<evidence type="ECO:0000313" key="1">
    <source>
        <dbReference type="EMBL" id="MED6150442.1"/>
    </source>
</evidence>
<protein>
    <submittedName>
        <fullName evidence="1">Uncharacterized protein</fullName>
    </submittedName>
</protein>
<evidence type="ECO:0000313" key="2">
    <source>
        <dbReference type="Proteomes" id="UP001341840"/>
    </source>
</evidence>
<dbReference type="Proteomes" id="UP001341840">
    <property type="component" value="Unassembled WGS sequence"/>
</dbReference>
<reference evidence="1 2" key="1">
    <citation type="journal article" date="2023" name="Plants (Basel)">
        <title>Bridging the Gap: Combining Genomics and Transcriptomics Approaches to Understand Stylosanthes scabra, an Orphan Legume from the Brazilian Caatinga.</title>
        <authorList>
            <person name="Ferreira-Neto J.R.C."/>
            <person name="da Silva M.D."/>
            <person name="Binneck E."/>
            <person name="de Melo N.F."/>
            <person name="da Silva R.H."/>
            <person name="de Melo A.L.T.M."/>
            <person name="Pandolfi V."/>
            <person name="Bustamante F.O."/>
            <person name="Brasileiro-Vidal A.C."/>
            <person name="Benko-Iseppon A.M."/>
        </authorList>
    </citation>
    <scope>NUCLEOTIDE SEQUENCE [LARGE SCALE GENOMIC DNA]</scope>
    <source>
        <tissue evidence="1">Leaves</tissue>
    </source>
</reference>
<comment type="caution">
    <text evidence="1">The sequence shown here is derived from an EMBL/GenBank/DDBJ whole genome shotgun (WGS) entry which is preliminary data.</text>
</comment>
<sequence>MSAKEKQVAQILERKKWIIEQARQQSTLRGSNTCTLTSSSMEFPLLPGSPTTHFPKVPITLFSSRTCISSAILCFSFSTPELDKNDFVSEVLLSQPPFGVPFCSHRYSLYSNLGVVSEAALYSSVNNDGCASSGPLELDSGAISPQNQIEPIVSDSYLDPVVSLAKLQRSKPRQRALELLNSAQQLKHRLGDDNNAGICSGTVTNFDGGSLLVKSLYSETFVAEKLLDGQEIVLSGAFPNGKIEDKSDVTFAKVHADLEGLVGQHPSCLGTRVTVVSPRAGMDVLDLGMPFGIVMSVLPKQLNFDHVEESSVKGI</sequence>
<name>A0ABU6TNR1_9FABA</name>
<organism evidence="1 2">
    <name type="scientific">Stylosanthes scabra</name>
    <dbReference type="NCBI Taxonomy" id="79078"/>
    <lineage>
        <taxon>Eukaryota</taxon>
        <taxon>Viridiplantae</taxon>
        <taxon>Streptophyta</taxon>
        <taxon>Embryophyta</taxon>
        <taxon>Tracheophyta</taxon>
        <taxon>Spermatophyta</taxon>
        <taxon>Magnoliopsida</taxon>
        <taxon>eudicotyledons</taxon>
        <taxon>Gunneridae</taxon>
        <taxon>Pentapetalae</taxon>
        <taxon>rosids</taxon>
        <taxon>fabids</taxon>
        <taxon>Fabales</taxon>
        <taxon>Fabaceae</taxon>
        <taxon>Papilionoideae</taxon>
        <taxon>50 kb inversion clade</taxon>
        <taxon>dalbergioids sensu lato</taxon>
        <taxon>Dalbergieae</taxon>
        <taxon>Pterocarpus clade</taxon>
        <taxon>Stylosanthes</taxon>
    </lineage>
</organism>
<dbReference type="EMBL" id="JASCZI010091476">
    <property type="protein sequence ID" value="MED6150442.1"/>
    <property type="molecule type" value="Genomic_DNA"/>
</dbReference>
<gene>
    <name evidence="1" type="ORF">PIB30_072351</name>
</gene>
<accession>A0ABU6TNR1</accession>
<keyword evidence="2" id="KW-1185">Reference proteome</keyword>
<proteinExistence type="predicted"/>